<keyword evidence="1" id="KW-0732">Signal</keyword>
<evidence type="ECO:0000313" key="4">
    <source>
        <dbReference type="Proteomes" id="UP000286246"/>
    </source>
</evidence>
<dbReference type="AlphaFoldDB" id="A0A420BH53"/>
<gene>
    <name evidence="3" type="ORF">DFQ12_0882</name>
</gene>
<dbReference type="Pfam" id="PF01676">
    <property type="entry name" value="Metalloenzyme"/>
    <property type="match status" value="1"/>
</dbReference>
<feature type="domain" description="Metalloenzyme" evidence="2">
    <location>
        <begin position="228"/>
        <end position="299"/>
    </location>
</feature>
<organism evidence="3 4">
    <name type="scientific">Sphingobacterium detergens</name>
    <dbReference type="NCBI Taxonomy" id="1145106"/>
    <lineage>
        <taxon>Bacteria</taxon>
        <taxon>Pseudomonadati</taxon>
        <taxon>Bacteroidota</taxon>
        <taxon>Sphingobacteriia</taxon>
        <taxon>Sphingobacteriales</taxon>
        <taxon>Sphingobacteriaceae</taxon>
        <taxon>Sphingobacterium</taxon>
    </lineage>
</organism>
<dbReference type="EMBL" id="RAPY01000001">
    <property type="protein sequence ID" value="RKE56030.1"/>
    <property type="molecule type" value="Genomic_DNA"/>
</dbReference>
<dbReference type="OrthoDB" id="9791578at2"/>
<feature type="chain" id="PRO_5018975543" evidence="1">
    <location>
        <begin position="20"/>
        <end position="362"/>
    </location>
</feature>
<name>A0A420BH53_SPHD1</name>
<evidence type="ECO:0000313" key="3">
    <source>
        <dbReference type="EMBL" id="RKE56030.1"/>
    </source>
</evidence>
<dbReference type="RefSeq" id="WP_120257749.1">
    <property type="nucleotide sequence ID" value="NZ_RAPY01000001.1"/>
</dbReference>
<accession>A0A420BH53</accession>
<comment type="caution">
    <text evidence="3">The sequence shown here is derived from an EMBL/GenBank/DDBJ whole genome shotgun (WGS) entry which is preliminary data.</text>
</comment>
<dbReference type="SUPFAM" id="SSF53649">
    <property type="entry name" value="Alkaline phosphatase-like"/>
    <property type="match status" value="1"/>
</dbReference>
<dbReference type="Gene3D" id="3.40.720.10">
    <property type="entry name" value="Alkaline Phosphatase, subunit A"/>
    <property type="match status" value="1"/>
</dbReference>
<dbReference type="InterPro" id="IPR006124">
    <property type="entry name" value="Metalloenzyme"/>
</dbReference>
<evidence type="ECO:0000256" key="1">
    <source>
        <dbReference type="SAM" id="SignalP"/>
    </source>
</evidence>
<dbReference type="InterPro" id="IPR017850">
    <property type="entry name" value="Alkaline_phosphatase_core_sf"/>
</dbReference>
<sequence>MKKLNSLLLLLCLIQGAFAQRHAHADNLVIISVDGLRWQELFKGAEKDLLLNAKFNSQDSLERIAKYWSDDLIQRRTKLMPFTWHIIAKQGQIYGNRDLDNKVNVKNPYWISYPGRSENLTGYADPKVKSNNHPNNGNKNILEFIDQKKGYKGKVVSFASWDAVGRVINRERNGLLVNIPGENIAAHNLSEGEKLSNEIQHYEPKIWGSGERLDATTYALAKSYMRARHPKVVYLDLADTDEYGHSDQYDFYLDATRNIDAMINSLWSYLQEDPFYKDNTVLMVMPDHGRGVGDQWTSHGASIPHADETWLIAMGPHVKNLGEIKSSGQIYHDQFAKTMVKLLGFDFTSENQIGEIIDSLLK</sequence>
<evidence type="ECO:0000259" key="2">
    <source>
        <dbReference type="Pfam" id="PF01676"/>
    </source>
</evidence>
<reference evidence="3 4" key="1">
    <citation type="submission" date="2018-09" db="EMBL/GenBank/DDBJ databases">
        <title>Genomic Encyclopedia of Type Strains, Phase III (KMG-III): the genomes of soil and plant-associated and newly described type strains.</title>
        <authorList>
            <person name="Whitman W."/>
        </authorList>
    </citation>
    <scope>NUCLEOTIDE SEQUENCE [LARGE SCALE GENOMIC DNA]</scope>
    <source>
        <strain evidence="3 4">CECT 7938</strain>
    </source>
</reference>
<protein>
    <submittedName>
        <fullName evidence="3">Phosphopentomutase/2, 3-bisphosphoglycerate-independent phosphoglycerate mutase family metalloenzyme</fullName>
    </submittedName>
</protein>
<dbReference type="GO" id="GO:0003824">
    <property type="term" value="F:catalytic activity"/>
    <property type="evidence" value="ECO:0007669"/>
    <property type="project" value="InterPro"/>
</dbReference>
<proteinExistence type="predicted"/>
<feature type="signal peptide" evidence="1">
    <location>
        <begin position="1"/>
        <end position="19"/>
    </location>
</feature>
<dbReference type="Proteomes" id="UP000286246">
    <property type="component" value="Unassembled WGS sequence"/>
</dbReference>
<keyword evidence="4" id="KW-1185">Reference proteome</keyword>
<dbReference type="GO" id="GO:0046872">
    <property type="term" value="F:metal ion binding"/>
    <property type="evidence" value="ECO:0007669"/>
    <property type="project" value="InterPro"/>
</dbReference>